<proteinExistence type="predicted"/>
<keyword evidence="3" id="KW-1185">Reference proteome</keyword>
<accession>A0ABX5MFY5</accession>
<dbReference type="Pfam" id="PF08811">
    <property type="entry name" value="DUF1800"/>
    <property type="match status" value="1"/>
</dbReference>
<dbReference type="InterPro" id="IPR014917">
    <property type="entry name" value="DUF1800"/>
</dbReference>
<organism evidence="2 3">
    <name type="scientific">Paraburkholderia tropica</name>
    <dbReference type="NCBI Taxonomy" id="92647"/>
    <lineage>
        <taxon>Bacteria</taxon>
        <taxon>Pseudomonadati</taxon>
        <taxon>Pseudomonadota</taxon>
        <taxon>Betaproteobacteria</taxon>
        <taxon>Burkholderiales</taxon>
        <taxon>Burkholderiaceae</taxon>
        <taxon>Paraburkholderia</taxon>
    </lineage>
</organism>
<comment type="caution">
    <text evidence="2">The sequence shown here is derived from an EMBL/GenBank/DDBJ whole genome shotgun (WGS) entry which is preliminary data.</text>
</comment>
<sequence length="571" mass="62327">MKSFLPVFPPRRAASHVSDASDAADAGASVRASLDQPAVTRAAFFTLSTLPLASALGAWSRRACAQSTADASSETKPEPPRRASHLSHVHRHAPAASAAMPSSVETELLDADDARHLLIRTGFAPAGADLAPYVGLTRAEAVDRVLATARTEAVTPLPAWCAEPLPTRAERNAWTPDQRRDAQRTRGRHYDELRAWWMGEMLVTPSPVTERMTLFWHNHFTSGQDKVPEPQMMAQQNSLLRRHALGNFATMLHEVAKDPAMLLYLDGASNRKGKPNENFAREVMELFTLGEGQYTQQDVGEAARAYTGWAVDPDTGQFVSRPAQHDDGVKTVLGHSGPFDGDAMLDILLGEPQTAHFVAAKMWREFVSDTPDTAQLDHVAAHFRASRYDISTALRALLLMPAFWDERNRGVLVSSPVTFIVGTIRRFGVTYGDTAPFARTSAALGENLFYPPNVKGWPGGVAWINSSTLLARKQFVEQLFRATEAGRPRMGAAMTKTTAKAPPRTQGGMRFDLDGWLARYGLSASDKPDLSQQLQMQHAVLPLAPVDAIAAGSSAQAYLQALLMDPVYQLT</sequence>
<reference evidence="2 3" key="1">
    <citation type="submission" date="2018-05" db="EMBL/GenBank/DDBJ databases">
        <title>Genomic Encyclopedia of Type Strains, Phase IV (KMG-V): Genome sequencing to study the core and pangenomes of soil and plant-associated prokaryotes.</title>
        <authorList>
            <person name="Whitman W."/>
        </authorList>
    </citation>
    <scope>NUCLEOTIDE SEQUENCE [LARGE SCALE GENOMIC DNA]</scope>
    <source>
        <strain evidence="2 3">SIr-6563</strain>
    </source>
</reference>
<feature type="region of interest" description="Disordered" evidence="1">
    <location>
        <begin position="67"/>
        <end position="103"/>
    </location>
</feature>
<dbReference type="EMBL" id="QJJV01000024">
    <property type="protein sequence ID" value="PXX09443.1"/>
    <property type="molecule type" value="Genomic_DNA"/>
</dbReference>
<protein>
    <submittedName>
        <fullName evidence="2">Uncharacterized protein (DUF1800 family)</fullName>
    </submittedName>
</protein>
<dbReference type="Proteomes" id="UP000247515">
    <property type="component" value="Unassembled WGS sequence"/>
</dbReference>
<evidence type="ECO:0000256" key="1">
    <source>
        <dbReference type="SAM" id="MobiDB-lite"/>
    </source>
</evidence>
<name>A0ABX5MFY5_9BURK</name>
<evidence type="ECO:0000313" key="3">
    <source>
        <dbReference type="Proteomes" id="UP000247515"/>
    </source>
</evidence>
<evidence type="ECO:0000313" key="2">
    <source>
        <dbReference type="EMBL" id="PXX09443.1"/>
    </source>
</evidence>
<feature type="compositionally biased region" description="Basic residues" evidence="1">
    <location>
        <begin position="82"/>
        <end position="93"/>
    </location>
</feature>
<feature type="compositionally biased region" description="Low complexity" evidence="1">
    <location>
        <begin position="94"/>
        <end position="103"/>
    </location>
</feature>
<gene>
    <name evidence="2" type="ORF">C7400_12486</name>
</gene>